<organism evidence="1 2">
    <name type="scientific">Aspergillus keveii</name>
    <dbReference type="NCBI Taxonomy" id="714993"/>
    <lineage>
        <taxon>Eukaryota</taxon>
        <taxon>Fungi</taxon>
        <taxon>Dikarya</taxon>
        <taxon>Ascomycota</taxon>
        <taxon>Pezizomycotina</taxon>
        <taxon>Eurotiomycetes</taxon>
        <taxon>Eurotiomycetidae</taxon>
        <taxon>Eurotiales</taxon>
        <taxon>Aspergillaceae</taxon>
        <taxon>Aspergillus</taxon>
        <taxon>Aspergillus subgen. Nidulantes</taxon>
    </lineage>
</organism>
<name>A0ABR4FYH6_9EURO</name>
<evidence type="ECO:0000313" key="2">
    <source>
        <dbReference type="Proteomes" id="UP001610563"/>
    </source>
</evidence>
<gene>
    <name evidence="1" type="ORF">BJX66DRAFT_262328</name>
</gene>
<protein>
    <recommendedName>
        <fullName evidence="3">Fungal N-terminal domain-containing protein</fullName>
    </recommendedName>
</protein>
<sequence length="335" mass="37028">MASPLNVGDIYLLGRLAFKLGNAFSKGRKSAPHEFREVENQLYSLSAALQAFRNEIRDGPTVASSEISNPSGIRGTQDENVVGRIVESCSETLKHLESVIEKYSVLGKSTSNESASSAFRRWNDNIRSGWKAVLWTKEGGDLMTLRSNLAVHTNSLNLLLGVIVNSQAERIETKVNDNYGMLHDIHTWFKKNLENSSVTLQRQTTQNTFSEYQGVETFELHENIGTGSRLVCPVAAINPNLAVLRASKQPGLFICHCVVPGNHVSHRARVDSFALSPLSTCTRIAGAERMFMLYKVADRTSSMLKSLFVKKMARSGKDSLPVLGLLLTRNRCSRG</sequence>
<evidence type="ECO:0008006" key="3">
    <source>
        <dbReference type="Google" id="ProtNLM"/>
    </source>
</evidence>
<dbReference type="Proteomes" id="UP001610563">
    <property type="component" value="Unassembled WGS sequence"/>
</dbReference>
<keyword evidence="2" id="KW-1185">Reference proteome</keyword>
<dbReference type="PANTHER" id="PTHR38886">
    <property type="entry name" value="SESA DOMAIN-CONTAINING PROTEIN"/>
    <property type="match status" value="1"/>
</dbReference>
<dbReference type="PANTHER" id="PTHR38886:SF1">
    <property type="entry name" value="NACHT-NTPASE AND P-LOOP NTPASES N-TERMINAL DOMAIN-CONTAINING PROTEIN"/>
    <property type="match status" value="1"/>
</dbReference>
<accession>A0ABR4FYH6</accession>
<proteinExistence type="predicted"/>
<dbReference type="EMBL" id="JBFTWV010000081">
    <property type="protein sequence ID" value="KAL2788320.1"/>
    <property type="molecule type" value="Genomic_DNA"/>
</dbReference>
<evidence type="ECO:0000313" key="1">
    <source>
        <dbReference type="EMBL" id="KAL2788320.1"/>
    </source>
</evidence>
<reference evidence="1 2" key="1">
    <citation type="submission" date="2024-07" db="EMBL/GenBank/DDBJ databases">
        <title>Section-level genome sequencing and comparative genomics of Aspergillus sections Usti and Cavernicolus.</title>
        <authorList>
            <consortium name="Lawrence Berkeley National Laboratory"/>
            <person name="Nybo J.L."/>
            <person name="Vesth T.C."/>
            <person name="Theobald S."/>
            <person name="Frisvad J.C."/>
            <person name="Larsen T.O."/>
            <person name="Kjaerboelling I."/>
            <person name="Rothschild-Mancinelli K."/>
            <person name="Lyhne E.K."/>
            <person name="Kogle M.E."/>
            <person name="Barry K."/>
            <person name="Clum A."/>
            <person name="Na H."/>
            <person name="Ledsgaard L."/>
            <person name="Lin J."/>
            <person name="Lipzen A."/>
            <person name="Kuo A."/>
            <person name="Riley R."/>
            <person name="Mondo S."/>
            <person name="Labutti K."/>
            <person name="Haridas S."/>
            <person name="Pangalinan J."/>
            <person name="Salamov A.A."/>
            <person name="Simmons B.A."/>
            <person name="Magnuson J.K."/>
            <person name="Chen J."/>
            <person name="Drula E."/>
            <person name="Henrissat B."/>
            <person name="Wiebenga A."/>
            <person name="Lubbers R.J."/>
            <person name="Gomes A.C."/>
            <person name="Makela M.R."/>
            <person name="Stajich J."/>
            <person name="Grigoriev I.V."/>
            <person name="Mortensen U.H."/>
            <person name="De Vries R.P."/>
            <person name="Baker S.E."/>
            <person name="Andersen M.R."/>
        </authorList>
    </citation>
    <scope>NUCLEOTIDE SEQUENCE [LARGE SCALE GENOMIC DNA]</scope>
    <source>
        <strain evidence="1 2">CBS 209.92</strain>
    </source>
</reference>
<comment type="caution">
    <text evidence="1">The sequence shown here is derived from an EMBL/GenBank/DDBJ whole genome shotgun (WGS) entry which is preliminary data.</text>
</comment>